<dbReference type="PANTHER" id="PTHR24251:SF40">
    <property type="entry name" value="CUB DOMAIN-CONTAINING PROTEIN"/>
    <property type="match status" value="1"/>
</dbReference>
<dbReference type="Gene3D" id="2.60.120.290">
    <property type="entry name" value="Spermadhesin, CUB domain"/>
    <property type="match status" value="2"/>
</dbReference>
<dbReference type="CDD" id="cd00041">
    <property type="entry name" value="CUB"/>
    <property type="match status" value="2"/>
</dbReference>
<dbReference type="PROSITE" id="PS01180">
    <property type="entry name" value="CUB"/>
    <property type="match status" value="2"/>
</dbReference>
<evidence type="ECO:0000259" key="6">
    <source>
        <dbReference type="PROSITE" id="PS01180"/>
    </source>
</evidence>
<name>A0A9Q1B9N6_HOLLE</name>
<keyword evidence="1" id="KW-0677">Repeat</keyword>
<evidence type="ECO:0000313" key="9">
    <source>
        <dbReference type="Proteomes" id="UP001152320"/>
    </source>
</evidence>
<dbReference type="SUPFAM" id="SSF49854">
    <property type="entry name" value="Spermadhesin, CUB domain"/>
    <property type="match status" value="2"/>
</dbReference>
<feature type="disulfide bond" evidence="3">
    <location>
        <begin position="317"/>
        <end position="329"/>
    </location>
</feature>
<feature type="domain" description="CUB" evidence="6">
    <location>
        <begin position="31"/>
        <end position="155"/>
    </location>
</feature>
<accession>A0A9Q1B9N6</accession>
<feature type="compositionally biased region" description="Polar residues" evidence="4">
    <location>
        <begin position="718"/>
        <end position="739"/>
    </location>
</feature>
<dbReference type="EMBL" id="JAIZAY010000367">
    <property type="protein sequence ID" value="KAJ8018440.1"/>
    <property type="molecule type" value="Genomic_DNA"/>
</dbReference>
<evidence type="ECO:0000313" key="8">
    <source>
        <dbReference type="EMBL" id="KAJ8018440.1"/>
    </source>
</evidence>
<feature type="disulfide bond" evidence="3">
    <location>
        <begin position="168"/>
        <end position="186"/>
    </location>
</feature>
<feature type="domain" description="HYR" evidence="7">
    <location>
        <begin position="495"/>
        <end position="574"/>
    </location>
</feature>
<evidence type="ECO:0000256" key="5">
    <source>
        <dbReference type="SAM" id="Phobius"/>
    </source>
</evidence>
<dbReference type="OrthoDB" id="19606at2759"/>
<keyword evidence="2 3" id="KW-1015">Disulfide bond</keyword>
<dbReference type="PROSITE" id="PS01209">
    <property type="entry name" value="LDLRA_1"/>
    <property type="match status" value="1"/>
</dbReference>
<dbReference type="Gene3D" id="4.10.400.10">
    <property type="entry name" value="Low-density Lipoprotein Receptor"/>
    <property type="match status" value="1"/>
</dbReference>
<feature type="domain" description="CUB" evidence="6">
    <location>
        <begin position="194"/>
        <end position="309"/>
    </location>
</feature>
<evidence type="ECO:0000256" key="4">
    <source>
        <dbReference type="SAM" id="MobiDB-lite"/>
    </source>
</evidence>
<feature type="region of interest" description="Disordered" evidence="4">
    <location>
        <begin position="643"/>
        <end position="739"/>
    </location>
</feature>
<organism evidence="8 9">
    <name type="scientific">Holothuria leucospilota</name>
    <name type="common">Black long sea cucumber</name>
    <name type="synonym">Mertensiothuria leucospilota</name>
    <dbReference type="NCBI Taxonomy" id="206669"/>
    <lineage>
        <taxon>Eukaryota</taxon>
        <taxon>Metazoa</taxon>
        <taxon>Echinodermata</taxon>
        <taxon>Eleutherozoa</taxon>
        <taxon>Echinozoa</taxon>
        <taxon>Holothuroidea</taxon>
        <taxon>Aspidochirotacea</taxon>
        <taxon>Aspidochirotida</taxon>
        <taxon>Holothuriidae</taxon>
        <taxon>Holothuria</taxon>
    </lineage>
</organism>
<dbReference type="InterPro" id="IPR000859">
    <property type="entry name" value="CUB_dom"/>
</dbReference>
<dbReference type="InterPro" id="IPR003410">
    <property type="entry name" value="HYR_dom"/>
</dbReference>
<dbReference type="PROSITE" id="PS50068">
    <property type="entry name" value="LDLRA_2"/>
    <property type="match status" value="2"/>
</dbReference>
<keyword evidence="5" id="KW-1133">Transmembrane helix</keyword>
<keyword evidence="9" id="KW-1185">Reference proteome</keyword>
<feature type="transmembrane region" description="Helical" evidence="5">
    <location>
        <begin position="582"/>
        <end position="604"/>
    </location>
</feature>
<dbReference type="PRINTS" id="PR00261">
    <property type="entry name" value="LDLRECEPTOR"/>
</dbReference>
<dbReference type="PROSITE" id="PS50825">
    <property type="entry name" value="HYR"/>
    <property type="match status" value="1"/>
</dbReference>
<evidence type="ECO:0000256" key="3">
    <source>
        <dbReference type="PROSITE-ProRule" id="PRU00124"/>
    </source>
</evidence>
<dbReference type="InterPro" id="IPR036055">
    <property type="entry name" value="LDL_receptor-like_sf"/>
</dbReference>
<evidence type="ECO:0000256" key="2">
    <source>
        <dbReference type="ARBA" id="ARBA00023157"/>
    </source>
</evidence>
<keyword evidence="5" id="KW-0812">Transmembrane</keyword>
<dbReference type="CDD" id="cd00112">
    <property type="entry name" value="LDLa"/>
    <property type="match status" value="2"/>
</dbReference>
<dbReference type="AlphaFoldDB" id="A0A9Q1B9N6"/>
<dbReference type="SMART" id="SM00192">
    <property type="entry name" value="LDLa"/>
    <property type="match status" value="2"/>
</dbReference>
<keyword evidence="5" id="KW-0472">Membrane</keyword>
<dbReference type="Pfam" id="PF00431">
    <property type="entry name" value="CUB"/>
    <property type="match status" value="2"/>
</dbReference>
<dbReference type="Pfam" id="PF00057">
    <property type="entry name" value="Ldl_recept_a"/>
    <property type="match status" value="1"/>
</dbReference>
<feature type="disulfide bond" evidence="3">
    <location>
        <begin position="324"/>
        <end position="342"/>
    </location>
</feature>
<reference evidence="8" key="1">
    <citation type="submission" date="2021-10" db="EMBL/GenBank/DDBJ databases">
        <title>Tropical sea cucumber genome reveals ecological adaptation and Cuvierian tubules defense mechanism.</title>
        <authorList>
            <person name="Chen T."/>
        </authorList>
    </citation>
    <scope>NUCLEOTIDE SEQUENCE</scope>
    <source>
        <strain evidence="8">Nanhai2018</strain>
        <tissue evidence="8">Muscle</tissue>
    </source>
</reference>
<protein>
    <submittedName>
        <fullName evidence="8">Membrane frizzled-related protein</fullName>
    </submittedName>
</protein>
<dbReference type="SUPFAM" id="SSF57424">
    <property type="entry name" value="LDL receptor-like module"/>
    <property type="match status" value="2"/>
</dbReference>
<comment type="caution">
    <text evidence="3">Lacks conserved residue(s) required for the propagation of feature annotation.</text>
</comment>
<evidence type="ECO:0000259" key="7">
    <source>
        <dbReference type="PROSITE" id="PS50825"/>
    </source>
</evidence>
<dbReference type="InterPro" id="IPR002172">
    <property type="entry name" value="LDrepeatLR_classA_rpt"/>
</dbReference>
<dbReference type="SMART" id="SM00042">
    <property type="entry name" value="CUB"/>
    <property type="match status" value="2"/>
</dbReference>
<evidence type="ECO:0000256" key="1">
    <source>
        <dbReference type="ARBA" id="ARBA00022737"/>
    </source>
</evidence>
<sequence>MCISIWAVTTCQSTKDTINRSIEMEFLQFVCFGFLLISLKSLKAEEITVDSSYRFNSEHYPNTYPSNYNETWCFVTNSNSRLLLSFVEIEIEEMFDFIIVSESTASSGDRQLLRWSGSGNQSAPTVLSSTNNLCVYIQTDSAVNRKGFSGLIDAVSDSFDDSCSGFDCNNGVCLGKYDRCNGFVNCGNGMDEVCNTTIFVNSEVELKSMYYDEGGYISNHHFTWYLTVNDGMRLELEFTDVDIEIDSPYDLILVGNGLDTSRNRLLNWHGGVNDSTRVRIHSTGSSLWVHFTCDESVNGRGFSATARSLNTQEGIQCEGDYFDCGNGVCIPRRKTCDGFQHCVDGEDEDNQCESPCNTDETLCKDGKFCFLKESRCDGSPVCLKDDYQFGCELTVPVMDRETRLLLRNFSQTITFTTNIPETHLLINLFFIRTESRNVEVNLTVGENELNSSPLLRRNGIVNDYVLTQRSSGQVLWLKFDVKGSLLISVNVLKEDYNLAPRQPSCPEDIFVENADETVEWRSPLCNDQEDGKLMSTCSPSSGDAFSDVKTIVICTCTDSLNLISSCNFTVTVNKPGIVQVQVVPLIIGLTVVAVLIVLFAAFCFTSRIDKRKHEDQLLLNESRRPTDGYSNTNMQPEFNMELLTSTNPESGNGEGSRDQRPDYASIAETTPGGPENPDRHTVNNTFPKPIYSERVYDERGTPIQRGTPIPPERGLLSPGSSGVEQSPYYSRQFQSKHQD</sequence>
<dbReference type="InterPro" id="IPR035914">
    <property type="entry name" value="Sperma_CUB_dom_sf"/>
</dbReference>
<dbReference type="InterPro" id="IPR023415">
    <property type="entry name" value="LDLR_class-A_CS"/>
</dbReference>
<dbReference type="PANTHER" id="PTHR24251">
    <property type="entry name" value="OVOCHYMASE-RELATED"/>
    <property type="match status" value="1"/>
</dbReference>
<dbReference type="Proteomes" id="UP001152320">
    <property type="component" value="Unassembled WGS sequence"/>
</dbReference>
<comment type="caution">
    <text evidence="8">The sequence shown here is derived from an EMBL/GenBank/DDBJ whole genome shotgun (WGS) entry which is preliminary data.</text>
</comment>
<gene>
    <name evidence="8" type="ORF">HOLleu_43578</name>
</gene>
<proteinExistence type="predicted"/>